<evidence type="ECO:0000313" key="9">
    <source>
        <dbReference type="Proteomes" id="UP001561046"/>
    </source>
</evidence>
<keyword evidence="9" id="KW-1185">Reference proteome</keyword>
<comment type="similarity">
    <text evidence="2">Belongs to the autoinducer-2 exporter (AI-2E) (TC 2.A.86) family.</text>
</comment>
<dbReference type="EMBL" id="JBFYGN010000005">
    <property type="protein sequence ID" value="MEX8192489.1"/>
    <property type="molecule type" value="Genomic_DNA"/>
</dbReference>
<comment type="caution">
    <text evidence="8">The sequence shown here is derived from an EMBL/GenBank/DDBJ whole genome shotgun (WGS) entry which is preliminary data.</text>
</comment>
<dbReference type="PANTHER" id="PTHR21716">
    <property type="entry name" value="TRANSMEMBRANE PROTEIN"/>
    <property type="match status" value="1"/>
</dbReference>
<evidence type="ECO:0000256" key="7">
    <source>
        <dbReference type="SAM" id="Phobius"/>
    </source>
</evidence>
<dbReference type="PANTHER" id="PTHR21716:SF4">
    <property type="entry name" value="TRANSMEMBRANE PROTEIN 245"/>
    <property type="match status" value="1"/>
</dbReference>
<proteinExistence type="inferred from homology"/>
<evidence type="ECO:0000256" key="3">
    <source>
        <dbReference type="ARBA" id="ARBA00022692"/>
    </source>
</evidence>
<dbReference type="InterPro" id="IPR002549">
    <property type="entry name" value="AI-2E-like"/>
</dbReference>
<feature type="region of interest" description="Disordered" evidence="6">
    <location>
        <begin position="365"/>
        <end position="396"/>
    </location>
</feature>
<comment type="subcellular location">
    <subcellularLocation>
        <location evidence="1">Membrane</location>
        <topology evidence="1">Multi-pass membrane protein</topology>
    </subcellularLocation>
</comment>
<feature type="compositionally biased region" description="Basic and acidic residues" evidence="6">
    <location>
        <begin position="386"/>
        <end position="396"/>
    </location>
</feature>
<evidence type="ECO:0000256" key="6">
    <source>
        <dbReference type="SAM" id="MobiDB-lite"/>
    </source>
</evidence>
<accession>A0ABV3ZUC3</accession>
<keyword evidence="4 7" id="KW-1133">Transmembrane helix</keyword>
<organism evidence="8 9">
    <name type="scientific">Comamonas guangdongensis</name>
    <dbReference type="NCBI Taxonomy" id="510515"/>
    <lineage>
        <taxon>Bacteria</taxon>
        <taxon>Pseudomonadati</taxon>
        <taxon>Pseudomonadota</taxon>
        <taxon>Betaproteobacteria</taxon>
        <taxon>Burkholderiales</taxon>
        <taxon>Comamonadaceae</taxon>
        <taxon>Comamonas</taxon>
    </lineage>
</organism>
<evidence type="ECO:0000256" key="2">
    <source>
        <dbReference type="ARBA" id="ARBA00009773"/>
    </source>
</evidence>
<evidence type="ECO:0000256" key="4">
    <source>
        <dbReference type="ARBA" id="ARBA00022989"/>
    </source>
</evidence>
<reference evidence="8 9" key="1">
    <citation type="journal article" date="2013" name="Int. J. Syst. Evol. Microbiol.">
        <title>Comamonas guangdongensis sp. nov., isolated from subterranean forest sediment, and emended description of the genus Comamonas.</title>
        <authorList>
            <person name="Zhang J."/>
            <person name="Wang Y."/>
            <person name="Zhou S."/>
            <person name="Wu C."/>
            <person name="He J."/>
            <person name="Li F."/>
        </authorList>
    </citation>
    <scope>NUCLEOTIDE SEQUENCE [LARGE SCALE GENOMIC DNA]</scope>
    <source>
        <strain evidence="8 9">CCTCC AB2011133</strain>
    </source>
</reference>
<feature type="transmembrane region" description="Helical" evidence="7">
    <location>
        <begin position="159"/>
        <end position="176"/>
    </location>
</feature>
<evidence type="ECO:0000256" key="5">
    <source>
        <dbReference type="ARBA" id="ARBA00023136"/>
    </source>
</evidence>
<name>A0ABV3ZUC3_9BURK</name>
<dbReference type="Pfam" id="PF01594">
    <property type="entry name" value="AI-2E_transport"/>
    <property type="match status" value="1"/>
</dbReference>
<dbReference type="RefSeq" id="WP_369337687.1">
    <property type="nucleotide sequence ID" value="NZ_JBFYGN010000005.1"/>
</dbReference>
<dbReference type="Proteomes" id="UP001561046">
    <property type="component" value="Unassembled WGS sequence"/>
</dbReference>
<feature type="transmembrane region" description="Helical" evidence="7">
    <location>
        <begin position="276"/>
        <end position="298"/>
    </location>
</feature>
<feature type="compositionally biased region" description="Low complexity" evidence="6">
    <location>
        <begin position="367"/>
        <end position="382"/>
    </location>
</feature>
<evidence type="ECO:0000313" key="8">
    <source>
        <dbReference type="EMBL" id="MEX8192489.1"/>
    </source>
</evidence>
<feature type="transmembrane region" description="Helical" evidence="7">
    <location>
        <begin position="239"/>
        <end position="269"/>
    </location>
</feature>
<feature type="transmembrane region" description="Helical" evidence="7">
    <location>
        <begin position="318"/>
        <end position="343"/>
    </location>
</feature>
<protein>
    <submittedName>
        <fullName evidence="8">AI-2E family transporter</fullName>
    </submittedName>
</protein>
<feature type="transmembrane region" description="Helical" evidence="7">
    <location>
        <begin position="60"/>
        <end position="85"/>
    </location>
</feature>
<keyword evidence="3 7" id="KW-0812">Transmembrane</keyword>
<feature type="transmembrane region" description="Helical" evidence="7">
    <location>
        <begin position="9"/>
        <end position="26"/>
    </location>
</feature>
<evidence type="ECO:0000256" key="1">
    <source>
        <dbReference type="ARBA" id="ARBA00004141"/>
    </source>
</evidence>
<feature type="transmembrane region" description="Helical" evidence="7">
    <location>
        <begin position="216"/>
        <end position="233"/>
    </location>
</feature>
<gene>
    <name evidence="8" type="ORF">AB6724_06510</name>
</gene>
<keyword evidence="5 7" id="KW-0472">Membrane</keyword>
<sequence length="396" mass="42788">MPVSPLHKRVFILLLIAVTLGFGLVLSEYSVAIFWGIVLAIVFAPMHRRMLERMPNKPTLAALLTLLSSLVIAILPLVLISISLVRETAAIYERVSSGNLSASTYLQQIFDGLPGWMTPWLEKLHLGTLAELQDKITEVTMQASKQAAAVAVGFGQNTLGFLLGFCVMLYLMFFLMRDGKALAQRVWDATPLQAEHKRELATKFITVIRATVKGNLAVAAAQGALGGLIFWILGIQGAVLWAVVMAFLSLLPAVGASLVWGPVAIYFLATGATSKGVVLASYGFLVIGLIDNLLRPLLVGKDTKMPDYIVLISTLGGMSVFGLTGFVLGPAIAALFMATWDLFANMQKQEELRLQQHGAHRHAMQSAEAAAAQQQPAPETPALDGIPEKSEKLRDI</sequence>